<dbReference type="AlphaFoldDB" id="A0A2X1YEW0"/>
<dbReference type="RefSeq" id="WP_198137228.1">
    <property type="nucleotide sequence ID" value="NZ_CP079239.1"/>
</dbReference>
<gene>
    <name evidence="2" type="ORF">NCTC11647_04366</name>
</gene>
<evidence type="ECO:0000256" key="1">
    <source>
        <dbReference type="SAM" id="Phobius"/>
    </source>
</evidence>
<sequence length="119" mass="13721">MVIESLLLIAFVCFIYVSLVSFAWVNAKRKNALYWSDICLPIISLFFWCFLASVGYGPQSLSNLIEIPILLIAGIILLYVRVFIIDRYRKQPKQNSYIIIGLCIFFVLLLRTVMPLLPE</sequence>
<organism evidence="2 3">
    <name type="scientific">Photobacterium damselae</name>
    <dbReference type="NCBI Taxonomy" id="38293"/>
    <lineage>
        <taxon>Bacteria</taxon>
        <taxon>Pseudomonadati</taxon>
        <taxon>Pseudomonadota</taxon>
        <taxon>Gammaproteobacteria</taxon>
        <taxon>Vibrionales</taxon>
        <taxon>Vibrionaceae</taxon>
        <taxon>Photobacterium</taxon>
    </lineage>
</organism>
<name>A0A2X1YEW0_PHODM</name>
<dbReference type="EMBL" id="UATL01000008">
    <property type="protein sequence ID" value="SPY46021.1"/>
    <property type="molecule type" value="Genomic_DNA"/>
</dbReference>
<protein>
    <submittedName>
        <fullName evidence="2">Uncharacterized protein</fullName>
    </submittedName>
</protein>
<evidence type="ECO:0000313" key="2">
    <source>
        <dbReference type="EMBL" id="SPY46021.1"/>
    </source>
</evidence>
<keyword evidence="1" id="KW-0472">Membrane</keyword>
<feature type="transmembrane region" description="Helical" evidence="1">
    <location>
        <begin position="67"/>
        <end position="85"/>
    </location>
</feature>
<feature type="transmembrane region" description="Helical" evidence="1">
    <location>
        <begin position="97"/>
        <end position="117"/>
    </location>
</feature>
<keyword evidence="1" id="KW-1133">Transmembrane helix</keyword>
<keyword evidence="1" id="KW-0812">Transmembrane</keyword>
<dbReference type="Proteomes" id="UP000251647">
    <property type="component" value="Unassembled WGS sequence"/>
</dbReference>
<evidence type="ECO:0000313" key="3">
    <source>
        <dbReference type="Proteomes" id="UP000251647"/>
    </source>
</evidence>
<accession>A0A2X1YEW0</accession>
<feature type="transmembrane region" description="Helical" evidence="1">
    <location>
        <begin position="6"/>
        <end position="25"/>
    </location>
</feature>
<feature type="transmembrane region" description="Helical" evidence="1">
    <location>
        <begin position="32"/>
        <end position="55"/>
    </location>
</feature>
<reference evidence="2 3" key="1">
    <citation type="submission" date="2018-06" db="EMBL/GenBank/DDBJ databases">
        <authorList>
            <consortium name="Pathogen Informatics"/>
            <person name="Doyle S."/>
        </authorList>
    </citation>
    <scope>NUCLEOTIDE SEQUENCE [LARGE SCALE GENOMIC DNA]</scope>
    <source>
        <strain evidence="2 3">NCTC11647</strain>
    </source>
</reference>
<proteinExistence type="predicted"/>